<dbReference type="PROSITE" id="PS50975">
    <property type="entry name" value="ATP_GRASP"/>
    <property type="match status" value="1"/>
</dbReference>
<feature type="domain" description="ATP-grasp" evidence="4">
    <location>
        <begin position="107"/>
        <end position="161"/>
    </location>
</feature>
<dbReference type="GO" id="GO:0004637">
    <property type="term" value="F:phosphoribosylamine-glycine ligase activity"/>
    <property type="evidence" value="ECO:0007669"/>
    <property type="project" value="InterPro"/>
</dbReference>
<evidence type="ECO:0000256" key="2">
    <source>
        <dbReference type="ARBA" id="ARBA00022741"/>
    </source>
</evidence>
<feature type="non-terminal residue" evidence="5">
    <location>
        <position position="182"/>
    </location>
</feature>
<dbReference type="GO" id="GO:0046872">
    <property type="term" value="F:metal ion binding"/>
    <property type="evidence" value="ECO:0007669"/>
    <property type="project" value="InterPro"/>
</dbReference>
<sequence length="182" mass="19038">MRILIVGNGGREHALLWKLRRDAPSAEFYATTPNGGMAPGCEAVEIAPGDVEALSGWAAAHRIDLTVVGPEGPLAAGIVDRFEDKGLPIFGPSKNAARIESSKAYSKELMRNSGVPTAEHRTFTSQEGAEAYVRDRGAPIVVKASGLAAGKGAVVCMTEEEAFAAIGSMLGDLQFGEAGRQV</sequence>
<dbReference type="InterPro" id="IPR011761">
    <property type="entry name" value="ATP-grasp"/>
</dbReference>
<proteinExistence type="predicted"/>
<evidence type="ECO:0000256" key="1">
    <source>
        <dbReference type="ARBA" id="ARBA00022598"/>
    </source>
</evidence>
<dbReference type="InterPro" id="IPR000115">
    <property type="entry name" value="PRibGlycinamide_synth"/>
</dbReference>
<dbReference type="InterPro" id="IPR020562">
    <property type="entry name" value="PRibGlycinamide_synth_N"/>
</dbReference>
<dbReference type="Pfam" id="PF01071">
    <property type="entry name" value="GARS_A"/>
    <property type="match status" value="1"/>
</dbReference>
<dbReference type="AlphaFoldDB" id="A0A382GEU3"/>
<reference evidence="5" key="1">
    <citation type="submission" date="2018-05" db="EMBL/GenBank/DDBJ databases">
        <authorList>
            <person name="Lanie J.A."/>
            <person name="Ng W.-L."/>
            <person name="Kazmierczak K.M."/>
            <person name="Andrzejewski T.M."/>
            <person name="Davidsen T.M."/>
            <person name="Wayne K.J."/>
            <person name="Tettelin H."/>
            <person name="Glass J.I."/>
            <person name="Rusch D."/>
            <person name="Podicherti R."/>
            <person name="Tsui H.-C.T."/>
            <person name="Winkler M.E."/>
        </authorList>
    </citation>
    <scope>NUCLEOTIDE SEQUENCE</scope>
</reference>
<keyword evidence="3" id="KW-0067">ATP-binding</keyword>
<dbReference type="InterPro" id="IPR013815">
    <property type="entry name" value="ATP_grasp_subdomain_1"/>
</dbReference>
<name>A0A382GEU3_9ZZZZ</name>
<dbReference type="Gene3D" id="3.40.50.20">
    <property type="match status" value="1"/>
</dbReference>
<dbReference type="EMBL" id="UINC01054699">
    <property type="protein sequence ID" value="SVB72711.1"/>
    <property type="molecule type" value="Genomic_DNA"/>
</dbReference>
<dbReference type="Gene3D" id="3.30.1490.20">
    <property type="entry name" value="ATP-grasp fold, A domain"/>
    <property type="match status" value="1"/>
</dbReference>
<dbReference type="InterPro" id="IPR020561">
    <property type="entry name" value="PRibGlycinamid_synth_ATP-grasp"/>
</dbReference>
<dbReference type="SMART" id="SM01209">
    <property type="entry name" value="GARS_A"/>
    <property type="match status" value="1"/>
</dbReference>
<dbReference type="GO" id="GO:0005524">
    <property type="term" value="F:ATP binding"/>
    <property type="evidence" value="ECO:0007669"/>
    <property type="project" value="UniProtKB-KW"/>
</dbReference>
<dbReference type="GO" id="GO:0009113">
    <property type="term" value="P:purine nucleobase biosynthetic process"/>
    <property type="evidence" value="ECO:0007669"/>
    <property type="project" value="InterPro"/>
</dbReference>
<evidence type="ECO:0000256" key="3">
    <source>
        <dbReference type="ARBA" id="ARBA00022840"/>
    </source>
</evidence>
<evidence type="ECO:0000259" key="4">
    <source>
        <dbReference type="PROSITE" id="PS50975"/>
    </source>
</evidence>
<dbReference type="PANTHER" id="PTHR43472:SF1">
    <property type="entry name" value="PHOSPHORIBOSYLAMINE--GLYCINE LIGASE, CHLOROPLASTIC"/>
    <property type="match status" value="1"/>
</dbReference>
<dbReference type="SUPFAM" id="SSF56059">
    <property type="entry name" value="Glutathione synthetase ATP-binding domain-like"/>
    <property type="match status" value="1"/>
</dbReference>
<gene>
    <name evidence="5" type="ORF">METZ01_LOCUS225565</name>
</gene>
<organism evidence="5">
    <name type="scientific">marine metagenome</name>
    <dbReference type="NCBI Taxonomy" id="408172"/>
    <lineage>
        <taxon>unclassified sequences</taxon>
        <taxon>metagenomes</taxon>
        <taxon>ecological metagenomes</taxon>
    </lineage>
</organism>
<evidence type="ECO:0000313" key="5">
    <source>
        <dbReference type="EMBL" id="SVB72711.1"/>
    </source>
</evidence>
<dbReference type="InterPro" id="IPR016185">
    <property type="entry name" value="PreATP-grasp_dom_sf"/>
</dbReference>
<dbReference type="SUPFAM" id="SSF52440">
    <property type="entry name" value="PreATP-grasp domain"/>
    <property type="match status" value="1"/>
</dbReference>
<protein>
    <recommendedName>
        <fullName evidence="4">ATP-grasp domain-containing protein</fullName>
    </recommendedName>
</protein>
<dbReference type="Pfam" id="PF02844">
    <property type="entry name" value="GARS_N"/>
    <property type="match status" value="1"/>
</dbReference>
<keyword evidence="2" id="KW-0547">Nucleotide-binding</keyword>
<dbReference type="PANTHER" id="PTHR43472">
    <property type="entry name" value="PHOSPHORIBOSYLAMINE--GLYCINE LIGASE"/>
    <property type="match status" value="1"/>
</dbReference>
<keyword evidence="1" id="KW-0436">Ligase</keyword>
<accession>A0A382GEU3</accession>